<proteinExistence type="predicted"/>
<dbReference type="InterPro" id="IPR006311">
    <property type="entry name" value="TAT_signal"/>
</dbReference>
<dbReference type="GO" id="GO:0016491">
    <property type="term" value="F:oxidoreductase activity"/>
    <property type="evidence" value="ECO:0007669"/>
    <property type="project" value="InterPro"/>
</dbReference>
<feature type="domain" description="Aldehyde oxidase/xanthine dehydrogenase a/b hammerhead" evidence="1">
    <location>
        <begin position="213"/>
        <end position="299"/>
    </location>
</feature>
<evidence type="ECO:0000259" key="1">
    <source>
        <dbReference type="SMART" id="SM01008"/>
    </source>
</evidence>
<dbReference type="InterPro" id="IPR037165">
    <property type="entry name" value="AldOxase/xan_DH_Mopterin-bd_sf"/>
</dbReference>
<dbReference type="EMBL" id="QXED01000009">
    <property type="protein sequence ID" value="RIV19054.1"/>
    <property type="molecule type" value="Genomic_DNA"/>
</dbReference>
<sequence length="726" mass="78944">MKPQSSSSMNRRAFLKAGSLTVSSLVIGVNSAEAGTGLVNLSEQMAGKALVSLEVSPLVILENTGKIILMAHKPEIGQGTFQSMPLIVAEELEVSLDQVEIRQAMADKKFGNMGVGGSYSVRGEWANLRKAGAAAREMLTQAAAKTWNVPVDECYAKDGKIFHKPSGKSLPYGALTEIAKTIDVPKEPKLKDAKDFRLVGKPSKRPDIPAKVTGRAKFGIDAEVPGMLYASVERAPVMQATVKSFDDTATRKMPGVRHVLKAERKMYKNTFQGVAVLADSYWAALQGRRALKIDWDNGPHAAFNSTDITTRFKELAKTDGHVDTSKGNFDEAFAGAARKLEAEYELPFAAHAPMEPQNCLASVKGDTVEIWTSTQLPDDVQKETAKYLAIPPENVTVHVMFVGGGFGRRLFLDQVMEAVYLSKQVGRPVKVVWTREDDMAGGPFRPATYSLLRAGFDAANTPVAFQHKVVAPSINDTQFGSKDPAKRQDDGAMEGLKEAPYEIPNLTYNNIFADVPVPMGWWRAVYSATTCFAHESFVDEMAHAVGQDPLAFRLNLIGKNVRMKNLLRFLRDQSGWEKPLPAGWGKGVAFWQFFAGQAGHVVYVSKTDKGVKIEKIIAAVDCGTAVNPDNVRSQIEGGTVMGLTAALKSALTFDEGRARQTNFHDYQMLRLNETPPIEVHILPSSESPIGVGEPGLPPAAPALANAVFAATGKRIRKLPFDINDLG</sequence>
<dbReference type="Gene3D" id="3.90.1170.50">
    <property type="entry name" value="Aldehyde oxidase/xanthine dehydrogenase, a/b hammerhead"/>
    <property type="match status" value="1"/>
</dbReference>
<dbReference type="OrthoDB" id="9767994at2"/>
<dbReference type="PANTHER" id="PTHR47495">
    <property type="entry name" value="ALDEHYDE DEHYDROGENASE"/>
    <property type="match status" value="1"/>
</dbReference>
<dbReference type="Pfam" id="PF20256">
    <property type="entry name" value="MoCoBD_2"/>
    <property type="match status" value="2"/>
</dbReference>
<accession>A0A418M0D6</accession>
<name>A0A418M0D6_9BACT</name>
<reference evidence="2 3" key="1">
    <citation type="submission" date="2018-08" db="EMBL/GenBank/DDBJ databases">
        <title>Fibrisoma montanum sp. nov., isolated from Danxia mountain soil.</title>
        <authorList>
            <person name="Huang Y."/>
        </authorList>
    </citation>
    <scope>NUCLEOTIDE SEQUENCE [LARGE SCALE GENOMIC DNA]</scope>
    <source>
        <strain evidence="2 3">HYT19</strain>
    </source>
</reference>
<dbReference type="PANTHER" id="PTHR47495:SF2">
    <property type="entry name" value="ALDEHYDE DEHYDROGENASE"/>
    <property type="match status" value="1"/>
</dbReference>
<dbReference type="SMART" id="SM01008">
    <property type="entry name" value="Ald_Xan_dh_C"/>
    <property type="match status" value="1"/>
</dbReference>
<dbReference type="InterPro" id="IPR008274">
    <property type="entry name" value="AldOxase/xan_DH_MoCoBD1"/>
</dbReference>
<dbReference type="Pfam" id="PF02738">
    <property type="entry name" value="MoCoBD_1"/>
    <property type="match status" value="1"/>
</dbReference>
<evidence type="ECO:0000313" key="3">
    <source>
        <dbReference type="Proteomes" id="UP000283523"/>
    </source>
</evidence>
<comment type="caution">
    <text evidence="2">The sequence shown here is derived from an EMBL/GenBank/DDBJ whole genome shotgun (WGS) entry which is preliminary data.</text>
</comment>
<evidence type="ECO:0000313" key="2">
    <source>
        <dbReference type="EMBL" id="RIV19054.1"/>
    </source>
</evidence>
<organism evidence="2 3">
    <name type="scientific">Fibrisoma montanum</name>
    <dbReference type="NCBI Taxonomy" id="2305895"/>
    <lineage>
        <taxon>Bacteria</taxon>
        <taxon>Pseudomonadati</taxon>
        <taxon>Bacteroidota</taxon>
        <taxon>Cytophagia</taxon>
        <taxon>Cytophagales</taxon>
        <taxon>Spirosomataceae</taxon>
        <taxon>Fibrisoma</taxon>
    </lineage>
</organism>
<keyword evidence="3" id="KW-1185">Reference proteome</keyword>
<dbReference type="Gene3D" id="3.30.365.10">
    <property type="entry name" value="Aldehyde oxidase/xanthine dehydrogenase, molybdopterin binding domain"/>
    <property type="match status" value="4"/>
</dbReference>
<dbReference type="PIRSF" id="PIRSF036389">
    <property type="entry name" value="IOR_B"/>
    <property type="match status" value="1"/>
</dbReference>
<dbReference type="InterPro" id="IPR000674">
    <property type="entry name" value="Ald_Oxase/Xan_DH_a/b"/>
</dbReference>
<dbReference type="InterPro" id="IPR012368">
    <property type="entry name" value="OxRdtase_Mopterin-bd_su_IorB"/>
</dbReference>
<dbReference type="InterPro" id="IPR052516">
    <property type="entry name" value="N-heterocyclic_Hydroxylase"/>
</dbReference>
<dbReference type="RefSeq" id="WP_119670765.1">
    <property type="nucleotide sequence ID" value="NZ_QXED01000009.1"/>
</dbReference>
<dbReference type="PROSITE" id="PS51318">
    <property type="entry name" value="TAT"/>
    <property type="match status" value="1"/>
</dbReference>
<protein>
    <submittedName>
        <fullName evidence="2">Xanthine dehydrogenase family protein molybdopterin-binding subunit</fullName>
    </submittedName>
</protein>
<dbReference type="Proteomes" id="UP000283523">
    <property type="component" value="Unassembled WGS sequence"/>
</dbReference>
<gene>
    <name evidence="2" type="ORF">DYU11_26530</name>
</gene>
<dbReference type="SUPFAM" id="SSF56003">
    <property type="entry name" value="Molybdenum cofactor-binding domain"/>
    <property type="match status" value="2"/>
</dbReference>
<dbReference type="AlphaFoldDB" id="A0A418M0D6"/>
<dbReference type="InterPro" id="IPR046867">
    <property type="entry name" value="AldOxase/xan_DH_MoCoBD2"/>
</dbReference>